<keyword evidence="3" id="KW-1185">Reference proteome</keyword>
<dbReference type="SUPFAM" id="SSF53474">
    <property type="entry name" value="alpha/beta-Hydrolases"/>
    <property type="match status" value="1"/>
</dbReference>
<sequence>MNSRSDLRRGSVDVNGTTLSYLESGPADAEPLLLLHGTFWSRVWQPVLPALGAQRHCIALDLPGFGRSDGEITLEQATIPALAGSVLAAADALGLESFDLAGHDIGGGIAQHLAAASGRVRKLILMNAVMFDSWPVPAVERFRDPAVRAATTAEDLLKGRAVSTQKAVGRELSAAELTDYLSPWSEPARHRSWMAMAGAADSRYTLDLVPALQAAGIPTRLVWGRDDGFQKVEFAHRYVAEIPGADLVEVAGKHIPTEDSPKAMAAAMLEHLAG</sequence>
<dbReference type="AlphaFoldDB" id="A0A3N0BWL4"/>
<dbReference type="PANTHER" id="PTHR43798:SF33">
    <property type="entry name" value="HYDROLASE, PUTATIVE (AFU_ORTHOLOGUE AFUA_2G14860)-RELATED"/>
    <property type="match status" value="1"/>
</dbReference>
<proteinExistence type="predicted"/>
<dbReference type="EMBL" id="RBED01000104">
    <property type="protein sequence ID" value="RNL53856.1"/>
    <property type="molecule type" value="Genomic_DNA"/>
</dbReference>
<accession>A0A3N0BWL4</accession>
<evidence type="ECO:0000259" key="1">
    <source>
        <dbReference type="Pfam" id="PF00561"/>
    </source>
</evidence>
<comment type="caution">
    <text evidence="2">The sequence shown here is derived from an EMBL/GenBank/DDBJ whole genome shotgun (WGS) entry which is preliminary data.</text>
</comment>
<dbReference type="Proteomes" id="UP000273807">
    <property type="component" value="Unassembled WGS sequence"/>
</dbReference>
<name>A0A3N0BWL4_9MICC</name>
<gene>
    <name evidence="2" type="ORF">D7003_12060</name>
</gene>
<protein>
    <submittedName>
        <fullName evidence="2">Alpha/beta fold hydrolase</fullName>
    </submittedName>
</protein>
<feature type="domain" description="AB hydrolase-1" evidence="1">
    <location>
        <begin position="31"/>
        <end position="259"/>
    </location>
</feature>
<evidence type="ECO:0000313" key="3">
    <source>
        <dbReference type="Proteomes" id="UP000273807"/>
    </source>
</evidence>
<dbReference type="Gene3D" id="3.40.50.1820">
    <property type="entry name" value="alpha/beta hydrolase"/>
    <property type="match status" value="1"/>
</dbReference>
<dbReference type="GO" id="GO:0016787">
    <property type="term" value="F:hydrolase activity"/>
    <property type="evidence" value="ECO:0007669"/>
    <property type="project" value="UniProtKB-KW"/>
</dbReference>
<organism evidence="2 3">
    <name type="scientific">Arthrobacter oryzae</name>
    <dbReference type="NCBI Taxonomy" id="409290"/>
    <lineage>
        <taxon>Bacteria</taxon>
        <taxon>Bacillati</taxon>
        <taxon>Actinomycetota</taxon>
        <taxon>Actinomycetes</taxon>
        <taxon>Micrococcales</taxon>
        <taxon>Micrococcaceae</taxon>
        <taxon>Arthrobacter</taxon>
    </lineage>
</organism>
<dbReference type="OrthoDB" id="63519at2"/>
<dbReference type="PANTHER" id="PTHR43798">
    <property type="entry name" value="MONOACYLGLYCEROL LIPASE"/>
    <property type="match status" value="1"/>
</dbReference>
<dbReference type="InterPro" id="IPR000073">
    <property type="entry name" value="AB_hydrolase_1"/>
</dbReference>
<evidence type="ECO:0000313" key="2">
    <source>
        <dbReference type="EMBL" id="RNL53856.1"/>
    </source>
</evidence>
<dbReference type="RefSeq" id="WP_123255685.1">
    <property type="nucleotide sequence ID" value="NZ_RBED01000104.1"/>
</dbReference>
<dbReference type="GO" id="GO:0016020">
    <property type="term" value="C:membrane"/>
    <property type="evidence" value="ECO:0007669"/>
    <property type="project" value="TreeGrafter"/>
</dbReference>
<dbReference type="Pfam" id="PF00561">
    <property type="entry name" value="Abhydrolase_1"/>
    <property type="match status" value="1"/>
</dbReference>
<dbReference type="InterPro" id="IPR029058">
    <property type="entry name" value="AB_hydrolase_fold"/>
</dbReference>
<keyword evidence="2" id="KW-0378">Hydrolase</keyword>
<dbReference type="PRINTS" id="PR00111">
    <property type="entry name" value="ABHYDROLASE"/>
</dbReference>
<dbReference type="InterPro" id="IPR050266">
    <property type="entry name" value="AB_hydrolase_sf"/>
</dbReference>
<reference evidence="2 3" key="1">
    <citation type="submission" date="2018-10" db="EMBL/GenBank/DDBJ databases">
        <title>Genome sequencing of Arthrobacter oryzae TNB02.</title>
        <authorList>
            <person name="Cho Y.-J."/>
            <person name="Cho A."/>
            <person name="Kim O.-S."/>
        </authorList>
    </citation>
    <scope>NUCLEOTIDE SEQUENCE [LARGE SCALE GENOMIC DNA]</scope>
    <source>
        <strain evidence="2 3">TNB02</strain>
    </source>
</reference>